<dbReference type="Gene3D" id="1.10.530.10">
    <property type="match status" value="1"/>
</dbReference>
<proteinExistence type="predicted"/>
<reference evidence="3" key="1">
    <citation type="submission" date="2022-09" db="EMBL/GenBank/DDBJ databases">
        <title>Aureispira anguillicida sp. nov., isolated from Leptocephalus of Japanese eel Anguilla japonica.</title>
        <authorList>
            <person name="Yuasa K."/>
            <person name="Mekata T."/>
            <person name="Ikunari K."/>
        </authorList>
    </citation>
    <scope>NUCLEOTIDE SEQUENCE</scope>
    <source>
        <strain evidence="3">EL160426</strain>
    </source>
</reference>
<dbReference type="Pfam" id="PF01832">
    <property type="entry name" value="Glucosaminidase"/>
    <property type="match status" value="1"/>
</dbReference>
<dbReference type="RefSeq" id="WP_264791195.1">
    <property type="nucleotide sequence ID" value="NZ_AP026867.1"/>
</dbReference>
<dbReference type="InterPro" id="IPR051056">
    <property type="entry name" value="Glycosyl_Hydrolase_73"/>
</dbReference>
<evidence type="ECO:0000313" key="3">
    <source>
        <dbReference type="EMBL" id="BDS09841.1"/>
    </source>
</evidence>
<name>A0A915YB55_9BACT</name>
<dbReference type="InterPro" id="IPR002901">
    <property type="entry name" value="MGlyc_endo_b_GlcNAc-like_dom"/>
</dbReference>
<dbReference type="GO" id="GO:0004040">
    <property type="term" value="F:amidase activity"/>
    <property type="evidence" value="ECO:0007669"/>
    <property type="project" value="InterPro"/>
</dbReference>
<accession>A0A915YB55</accession>
<dbReference type="EMBL" id="AP026867">
    <property type="protein sequence ID" value="BDS09841.1"/>
    <property type="molecule type" value="Genomic_DNA"/>
</dbReference>
<organism evidence="3 4">
    <name type="scientific">Aureispira anguillae</name>
    <dbReference type="NCBI Taxonomy" id="2864201"/>
    <lineage>
        <taxon>Bacteria</taxon>
        <taxon>Pseudomonadati</taxon>
        <taxon>Bacteroidota</taxon>
        <taxon>Saprospiria</taxon>
        <taxon>Saprospirales</taxon>
        <taxon>Saprospiraceae</taxon>
        <taxon>Aureispira</taxon>
    </lineage>
</organism>
<keyword evidence="4" id="KW-1185">Reference proteome</keyword>
<dbReference type="PANTHER" id="PTHR33308:SF9">
    <property type="entry name" value="PEPTIDOGLYCAN HYDROLASE FLGJ"/>
    <property type="match status" value="1"/>
</dbReference>
<evidence type="ECO:0000313" key="4">
    <source>
        <dbReference type="Proteomes" id="UP001060919"/>
    </source>
</evidence>
<dbReference type="AlphaFoldDB" id="A0A915YB55"/>
<dbReference type="GO" id="GO:0071973">
    <property type="term" value="P:bacterial-type flagellum-dependent cell motility"/>
    <property type="evidence" value="ECO:0007669"/>
    <property type="project" value="TreeGrafter"/>
</dbReference>
<feature type="domain" description="Mannosyl-glycoprotein endo-beta-N-acetylglucosamidase-like" evidence="2">
    <location>
        <begin position="60"/>
        <end position="171"/>
    </location>
</feature>
<evidence type="ECO:0000259" key="2">
    <source>
        <dbReference type="Pfam" id="PF01832"/>
    </source>
</evidence>
<dbReference type="Proteomes" id="UP001060919">
    <property type="component" value="Chromosome"/>
</dbReference>
<evidence type="ECO:0000256" key="1">
    <source>
        <dbReference type="ARBA" id="ARBA00022801"/>
    </source>
</evidence>
<keyword evidence="1" id="KW-0378">Hydrolase</keyword>
<dbReference type="KEGG" id="aup:AsAng_0005460"/>
<sequence length="183" mass="20969">MKHLFAALAICVATNTQQAEPVFAPLLEETSKPEIIEEFIPDFSIITIDHAREYIQTIYPYAVKVQKEQSIPAPITLAIACLETGYGRSFNAKEKHNHLGIRVYQNGKAGYRRFSSLDECFDYYTGMFNMARYAPLQDIEANDLPAFIKGLQECGFNHRDKYSKMLATMIDFLHLEELEYPMV</sequence>
<gene>
    <name evidence="3" type="ORF">AsAng_0005460</name>
</gene>
<protein>
    <submittedName>
        <fullName evidence="3">Glucosaminidase domain-containing protein</fullName>
    </submittedName>
</protein>
<dbReference type="PANTHER" id="PTHR33308">
    <property type="entry name" value="PEPTIDOGLYCAN HYDROLASE FLGJ"/>
    <property type="match status" value="1"/>
</dbReference>